<dbReference type="Proteomes" id="UP001500307">
    <property type="component" value="Unassembled WGS sequence"/>
</dbReference>
<dbReference type="EMBL" id="BAABGU010000019">
    <property type="protein sequence ID" value="GAA4572600.1"/>
    <property type="molecule type" value="Genomic_DNA"/>
</dbReference>
<gene>
    <name evidence="1" type="ORF">GCM10023176_35880</name>
</gene>
<keyword evidence="2" id="KW-1185">Reference proteome</keyword>
<sequence>MVSFAAVALPTCEPKFRPEAAAEEILGWISSPPMRALVEEYGDTLPSADVSELLAWLDAFSDRHWNFRKQGNVERDQVAAPTFDPARTALVLAVATALRLVEPTDPPRATYDHLLVLGGLGRACLQRTEYAARLVREGVVGVGDVAALGSFRPLTEAETTLPGLAGSRFEMDAMDVGVRSAFGLTEPVRCESSDGHVTHRSWQVRTYRAVGCPPVHVLAAPSSDPEQRRANTPDTYEFWAQRSSLQPTDRILVVTSPIYVPFQHSDAIRMLAARYGCGIDTIGFDPARTTVPLAPGATNPDRYLQEIRSGILSMQRLHQALAGSLAA</sequence>
<proteinExistence type="predicted"/>
<comment type="caution">
    <text evidence="1">The sequence shown here is derived from an EMBL/GenBank/DDBJ whole genome shotgun (WGS) entry which is preliminary data.</text>
</comment>
<accession>A0ABP8SN94</accession>
<evidence type="ECO:0000313" key="1">
    <source>
        <dbReference type="EMBL" id="GAA4572600.1"/>
    </source>
</evidence>
<name>A0ABP8SN94_9ACTN</name>
<evidence type="ECO:0000313" key="2">
    <source>
        <dbReference type="Proteomes" id="UP001500307"/>
    </source>
</evidence>
<protein>
    <submittedName>
        <fullName evidence="1">Uncharacterized protein</fullName>
    </submittedName>
</protein>
<reference evidence="2" key="1">
    <citation type="journal article" date="2019" name="Int. J. Syst. Evol. Microbiol.">
        <title>The Global Catalogue of Microorganisms (GCM) 10K type strain sequencing project: providing services to taxonomists for standard genome sequencing and annotation.</title>
        <authorList>
            <consortium name="The Broad Institute Genomics Platform"/>
            <consortium name="The Broad Institute Genome Sequencing Center for Infectious Disease"/>
            <person name="Wu L."/>
            <person name="Ma J."/>
        </authorList>
    </citation>
    <scope>NUCLEOTIDE SEQUENCE [LARGE SCALE GENOMIC DNA]</scope>
    <source>
        <strain evidence="2">JCM 3175</strain>
    </source>
</reference>
<organism evidence="1 2">
    <name type="scientific">Micromonospora coerulea</name>
    <dbReference type="NCBI Taxonomy" id="47856"/>
    <lineage>
        <taxon>Bacteria</taxon>
        <taxon>Bacillati</taxon>
        <taxon>Actinomycetota</taxon>
        <taxon>Actinomycetes</taxon>
        <taxon>Micromonosporales</taxon>
        <taxon>Micromonosporaceae</taxon>
        <taxon>Micromonospora</taxon>
    </lineage>
</organism>